<evidence type="ECO:0000313" key="3">
    <source>
        <dbReference type="Proteomes" id="UP001596435"/>
    </source>
</evidence>
<accession>A0ABW2FLQ0</accession>
<dbReference type="EMBL" id="JBHTAJ010000002">
    <property type="protein sequence ID" value="MFC7178173.1"/>
    <property type="molecule type" value="Genomic_DNA"/>
</dbReference>
<dbReference type="RefSeq" id="WP_380230245.1">
    <property type="nucleotide sequence ID" value="NZ_JBHSVH010000002.1"/>
</dbReference>
<gene>
    <name evidence="2" type="ORF">ACFQMG_01185</name>
</gene>
<organism evidence="2 3">
    <name type="scientific">Kitasatospora paranensis</name>
    <dbReference type="NCBI Taxonomy" id="258053"/>
    <lineage>
        <taxon>Bacteria</taxon>
        <taxon>Bacillati</taxon>
        <taxon>Actinomycetota</taxon>
        <taxon>Actinomycetes</taxon>
        <taxon>Kitasatosporales</taxon>
        <taxon>Streptomycetaceae</taxon>
        <taxon>Kitasatospora</taxon>
    </lineage>
</organism>
<feature type="region of interest" description="Disordered" evidence="1">
    <location>
        <begin position="564"/>
        <end position="592"/>
    </location>
</feature>
<keyword evidence="3" id="KW-1185">Reference proteome</keyword>
<name>A0ABW2FLQ0_9ACTN</name>
<evidence type="ECO:0000313" key="2">
    <source>
        <dbReference type="EMBL" id="MFC7178173.1"/>
    </source>
</evidence>
<evidence type="ECO:0000256" key="1">
    <source>
        <dbReference type="SAM" id="MobiDB-lite"/>
    </source>
</evidence>
<dbReference type="Proteomes" id="UP001596435">
    <property type="component" value="Unassembled WGS sequence"/>
</dbReference>
<protein>
    <submittedName>
        <fullName evidence="2">Uncharacterized protein</fullName>
    </submittedName>
</protein>
<proteinExistence type="predicted"/>
<sequence length="592" mass="62915">MRDRSDSMETTESEEGGGRTLTAISPVTDGAEPDSEADTEPVSTVLAEIIPGVAVVFGKVPVELRPGLVDFGLVSAADRTQISTVLASIGSTATAAGHLKAAFTGAQGLYRLSSATQSLLNAGATLAVKDGANLGTLFLNGRIIAAARLVPVGEVGAATQAANLGPALAMVALQMQLTEITGLVRTNIALTSQVLTAIRNEQWAELTGLVAVVDRAVDQARELESVPTSLWEDVAGSGAALEKQLDLYRRNVRGHVAEIDLPDVRHRREYLQTNAEAIVFDTNALLSSVKAWTGYQALRAGRASAAGREDAAEARYAEVIARDTRAELDSALIETTRLLHSLTRELRTIAELPGRGTLSPSLTGKRRDAKAGRDISTRLLEAIVPLADALHPPAGPLKVPDIHCAPESLDPAPYLRVLRWFLENGETLRVLAFPEQLGALGPISAIIGGAKEKLAAAIDKSGARTLVAVTDRRIITARTNEFLGQGEIRQDIPVDRVRYVRAASAQVGGDRSAIDLITRDESIRWLFRAEIDSAYVDALAAVLAESMAIPEIEREALQRCRHTPIDAGQRDEITGPSSAELTEAEATTGDTA</sequence>
<reference evidence="3" key="1">
    <citation type="journal article" date="2019" name="Int. J. Syst. Evol. Microbiol.">
        <title>The Global Catalogue of Microorganisms (GCM) 10K type strain sequencing project: providing services to taxonomists for standard genome sequencing and annotation.</title>
        <authorList>
            <consortium name="The Broad Institute Genomics Platform"/>
            <consortium name="The Broad Institute Genome Sequencing Center for Infectious Disease"/>
            <person name="Wu L."/>
            <person name="Ma J."/>
        </authorList>
    </citation>
    <scope>NUCLEOTIDE SEQUENCE [LARGE SCALE GENOMIC DNA]</scope>
    <source>
        <strain evidence="3">CGMCC 1.12859</strain>
    </source>
</reference>
<feature type="region of interest" description="Disordered" evidence="1">
    <location>
        <begin position="1"/>
        <end position="40"/>
    </location>
</feature>
<comment type="caution">
    <text evidence="2">The sequence shown here is derived from an EMBL/GenBank/DDBJ whole genome shotgun (WGS) entry which is preliminary data.</text>
</comment>